<feature type="non-terminal residue" evidence="3">
    <location>
        <position position="1"/>
    </location>
</feature>
<dbReference type="InterPro" id="IPR000387">
    <property type="entry name" value="Tyr_Pase_dom"/>
</dbReference>
<name>A0A812VG40_9DINO</name>
<evidence type="ECO:0000313" key="3">
    <source>
        <dbReference type="EMBL" id="CAE7618067.1"/>
    </source>
</evidence>
<dbReference type="InterPro" id="IPR029021">
    <property type="entry name" value="Prot-tyrosine_phosphatase-like"/>
</dbReference>
<reference evidence="3" key="1">
    <citation type="submission" date="2021-02" db="EMBL/GenBank/DDBJ databases">
        <authorList>
            <person name="Dougan E. K."/>
            <person name="Rhodes N."/>
            <person name="Thang M."/>
            <person name="Chan C."/>
        </authorList>
    </citation>
    <scope>NUCLEOTIDE SEQUENCE</scope>
</reference>
<dbReference type="InterPro" id="IPR057023">
    <property type="entry name" value="PTP-SAK"/>
</dbReference>
<dbReference type="PANTHER" id="PTHR23339">
    <property type="entry name" value="TYROSINE SPECIFIC PROTEIN PHOSPHATASE AND DUAL SPECIFICITY PROTEIN PHOSPHATASE"/>
    <property type="match status" value="1"/>
</dbReference>
<comment type="caution">
    <text evidence="3">The sequence shown here is derived from an EMBL/GenBank/DDBJ whole genome shotgun (WGS) entry which is preliminary data.</text>
</comment>
<evidence type="ECO:0000256" key="1">
    <source>
        <dbReference type="ARBA" id="ARBA00022801"/>
    </source>
</evidence>
<dbReference type="InterPro" id="IPR016130">
    <property type="entry name" value="Tyr_Pase_AS"/>
</dbReference>
<feature type="domain" description="Tyrosine specific protein phosphatases" evidence="2">
    <location>
        <begin position="111"/>
        <end position="185"/>
    </location>
</feature>
<dbReference type="Proteomes" id="UP000604046">
    <property type="component" value="Unassembled WGS sequence"/>
</dbReference>
<dbReference type="Gene3D" id="3.90.190.10">
    <property type="entry name" value="Protein tyrosine phosphatase superfamily"/>
    <property type="match status" value="1"/>
</dbReference>
<evidence type="ECO:0000313" key="4">
    <source>
        <dbReference type="Proteomes" id="UP000604046"/>
    </source>
</evidence>
<protein>
    <submittedName>
        <fullName evidence="3">Ptn1 protein</fullName>
    </submittedName>
</protein>
<dbReference type="PROSITE" id="PS50056">
    <property type="entry name" value="TYR_PHOSPHATASE_2"/>
    <property type="match status" value="1"/>
</dbReference>
<gene>
    <name evidence="3" type="primary">ptn1</name>
    <name evidence="3" type="ORF">SNAT2548_LOCUS35131</name>
</gene>
<keyword evidence="1" id="KW-0378">Hydrolase</keyword>
<dbReference type="GO" id="GO:0016791">
    <property type="term" value="F:phosphatase activity"/>
    <property type="evidence" value="ECO:0007669"/>
    <property type="project" value="UniProtKB-ARBA"/>
</dbReference>
<proteinExistence type="predicted"/>
<dbReference type="EMBL" id="CAJNDS010002847">
    <property type="protein sequence ID" value="CAE7618067.1"/>
    <property type="molecule type" value="Genomic_DNA"/>
</dbReference>
<sequence>ERSLADTPPAPHDTCQWILHGRLLAGSFPGDRTEPWHSAKVRSLIDAGVTTFLCLQETGELRRFTPYMALAKRLKAEKLGEEELQGSEAAASSALDFFHCPTPDCSVTSTDAVLAGLRTIVSKLREGATVYVHCWGGHGRTGTMICAFLAACYGLTPEQAQEFYNTGERRRGARNGYWPASQAQYDQVEAIAALTVQDIWAEPRLLEPLMDWDLGRPRPPADSGGSWCGCDSISVAPKT</sequence>
<evidence type="ECO:0000259" key="2">
    <source>
        <dbReference type="PROSITE" id="PS50056"/>
    </source>
</evidence>
<accession>A0A812VG40</accession>
<dbReference type="PROSITE" id="PS00383">
    <property type="entry name" value="TYR_PHOSPHATASE_1"/>
    <property type="match status" value="1"/>
</dbReference>
<dbReference type="Pfam" id="PF22784">
    <property type="entry name" value="PTP-SAK"/>
    <property type="match status" value="1"/>
</dbReference>
<dbReference type="SUPFAM" id="SSF52799">
    <property type="entry name" value="(Phosphotyrosine protein) phosphatases II"/>
    <property type="match status" value="1"/>
</dbReference>
<dbReference type="InterPro" id="IPR050561">
    <property type="entry name" value="PTP"/>
</dbReference>
<dbReference type="OrthoDB" id="445142at2759"/>
<dbReference type="CDD" id="cd14494">
    <property type="entry name" value="PTP_DSP_cys"/>
    <property type="match status" value="1"/>
</dbReference>
<dbReference type="AlphaFoldDB" id="A0A812VG40"/>
<organism evidence="3 4">
    <name type="scientific">Symbiodinium natans</name>
    <dbReference type="NCBI Taxonomy" id="878477"/>
    <lineage>
        <taxon>Eukaryota</taxon>
        <taxon>Sar</taxon>
        <taxon>Alveolata</taxon>
        <taxon>Dinophyceae</taxon>
        <taxon>Suessiales</taxon>
        <taxon>Symbiodiniaceae</taxon>
        <taxon>Symbiodinium</taxon>
    </lineage>
</organism>
<keyword evidence="4" id="KW-1185">Reference proteome</keyword>